<comment type="similarity">
    <text evidence="1">Belongs to the glycosyl hydrolase 12 (cellulase H) family.</text>
</comment>
<dbReference type="InterPro" id="IPR013320">
    <property type="entry name" value="ConA-like_dom_sf"/>
</dbReference>
<evidence type="ECO:0000313" key="3">
    <source>
        <dbReference type="EMBL" id="CAH0517446.1"/>
    </source>
</evidence>
<dbReference type="Gene3D" id="2.60.120.180">
    <property type="match status" value="1"/>
</dbReference>
<dbReference type="GO" id="GO:0000272">
    <property type="term" value="P:polysaccharide catabolic process"/>
    <property type="evidence" value="ECO:0007669"/>
    <property type="project" value="InterPro"/>
</dbReference>
<dbReference type="AlphaFoldDB" id="A0AAU9KN78"/>
<dbReference type="SUPFAM" id="SSF49899">
    <property type="entry name" value="Concanavalin A-like lectins/glucanases"/>
    <property type="match status" value="1"/>
</dbReference>
<dbReference type="PANTHER" id="PTHR34002:SF9">
    <property type="entry name" value="XYLOGLUCAN-SPECIFIC ENDO-BETA-1,4-GLUCANASE A"/>
    <property type="match status" value="1"/>
</dbReference>
<sequence length="193" mass="21535">MGTQCTNITAINGDTIDFQSSFTVEPYDSVVKSMSIVQYSFKSIALSNINSIPSKMKFTIRHDDKTVLFVAYTLNLWSQAGKSFGVSLYLETVGNVVIPSNYSKLREVTVLGIECNVFSGQNKFNVDEFIIVAKKVDRDLEIDLKPFLNMLQQWTEIRSDFLLSDVSLTTQIIGGSGRVTVNHLSISVNARNM</sequence>
<dbReference type="Proteomes" id="UP001158986">
    <property type="component" value="Unassembled WGS sequence"/>
</dbReference>
<comment type="caution">
    <text evidence="2">The sequence shown here is derived from an EMBL/GenBank/DDBJ whole genome shotgun (WGS) entry which is preliminary data.</text>
</comment>
<evidence type="ECO:0000313" key="5">
    <source>
        <dbReference type="Proteomes" id="UP001160483"/>
    </source>
</evidence>
<evidence type="ECO:0000256" key="1">
    <source>
        <dbReference type="ARBA" id="ARBA00005519"/>
    </source>
</evidence>
<dbReference type="GO" id="GO:0008810">
    <property type="term" value="F:cellulase activity"/>
    <property type="evidence" value="ECO:0007669"/>
    <property type="project" value="InterPro"/>
</dbReference>
<accession>A0AAU9KN78</accession>
<dbReference type="EMBL" id="CAKKTJ010000093">
    <property type="protein sequence ID" value="CAH0474015.1"/>
    <property type="molecule type" value="Genomic_DNA"/>
</dbReference>
<evidence type="ECO:0000313" key="4">
    <source>
        <dbReference type="Proteomes" id="UP001158986"/>
    </source>
</evidence>
<name>A0AAU9KN78_9STRA</name>
<evidence type="ECO:0000313" key="2">
    <source>
        <dbReference type="EMBL" id="CAH0474015.1"/>
    </source>
</evidence>
<dbReference type="EMBL" id="CAKLCB010000238">
    <property type="protein sequence ID" value="CAH0517446.1"/>
    <property type="molecule type" value="Genomic_DNA"/>
</dbReference>
<organism evidence="2 5">
    <name type="scientific">Peronospora belbahrii</name>
    <dbReference type="NCBI Taxonomy" id="622444"/>
    <lineage>
        <taxon>Eukaryota</taxon>
        <taxon>Sar</taxon>
        <taxon>Stramenopiles</taxon>
        <taxon>Oomycota</taxon>
        <taxon>Peronosporomycetes</taxon>
        <taxon>Peronosporales</taxon>
        <taxon>Peronosporaceae</taxon>
        <taxon>Peronospora</taxon>
    </lineage>
</organism>
<protein>
    <submittedName>
        <fullName evidence="2">Uncharacterized protein</fullName>
    </submittedName>
</protein>
<reference evidence="2 4" key="1">
    <citation type="submission" date="2021-11" db="EMBL/GenBank/DDBJ databases">
        <authorList>
            <person name="Islam A."/>
            <person name="Islam S."/>
            <person name="Flora M.S."/>
            <person name="Rahman M."/>
            <person name="Ziaur R.M."/>
            <person name="Epstein J.H."/>
            <person name="Hassan M."/>
            <person name="Klassen M."/>
            <person name="Woodard K."/>
            <person name="Webb A."/>
            <person name="Webby R.J."/>
            <person name="El Zowalaty M.E."/>
        </authorList>
    </citation>
    <scope>NUCLEOTIDE SEQUENCE</scope>
    <source>
        <strain evidence="3">Pbs1</strain>
        <strain evidence="2">Pbs3</strain>
    </source>
</reference>
<dbReference type="PANTHER" id="PTHR34002">
    <property type="entry name" value="BLR1656 PROTEIN"/>
    <property type="match status" value="1"/>
</dbReference>
<keyword evidence="4" id="KW-1185">Reference proteome</keyword>
<dbReference type="InterPro" id="IPR002594">
    <property type="entry name" value="GH12"/>
</dbReference>
<gene>
    <name evidence="3" type="ORF">PBS001_LOCUS4059</name>
    <name evidence="2" type="ORF">PBS003_LOCUS884</name>
</gene>
<dbReference type="Proteomes" id="UP001160483">
    <property type="component" value="Unassembled WGS sequence"/>
</dbReference>
<proteinExistence type="inferred from homology"/>
<dbReference type="InterPro" id="IPR013319">
    <property type="entry name" value="GH11/12"/>
</dbReference>